<dbReference type="Gene3D" id="3.20.20.80">
    <property type="entry name" value="Glycosidases"/>
    <property type="match status" value="1"/>
</dbReference>
<dbReference type="PANTHER" id="PTHR12631">
    <property type="entry name" value="ALPHA-L-IDURONIDASE"/>
    <property type="match status" value="1"/>
</dbReference>
<dbReference type="InterPro" id="IPR017853">
    <property type="entry name" value="GH"/>
</dbReference>
<evidence type="ECO:0000313" key="6">
    <source>
        <dbReference type="Proteomes" id="UP001597438"/>
    </source>
</evidence>
<dbReference type="RefSeq" id="WP_251741405.1">
    <property type="nucleotide sequence ID" value="NZ_JBHUOJ010000012.1"/>
</dbReference>
<evidence type="ECO:0000259" key="4">
    <source>
        <dbReference type="Pfam" id="PF01229"/>
    </source>
</evidence>
<dbReference type="InterPro" id="IPR049166">
    <property type="entry name" value="GH39_cat"/>
</dbReference>
<dbReference type="InterPro" id="IPR051923">
    <property type="entry name" value="Glycosyl_Hydrolase_39"/>
</dbReference>
<dbReference type="PROSITE" id="PS51257">
    <property type="entry name" value="PROKAR_LIPOPROTEIN"/>
    <property type="match status" value="1"/>
</dbReference>
<proteinExistence type="inferred from homology"/>
<dbReference type="EMBL" id="JBHUOJ010000012">
    <property type="protein sequence ID" value="MFD2832952.1"/>
    <property type="molecule type" value="Genomic_DNA"/>
</dbReference>
<dbReference type="Proteomes" id="UP001597438">
    <property type="component" value="Unassembled WGS sequence"/>
</dbReference>
<gene>
    <name evidence="5" type="ORF">ACFSYS_06595</name>
</gene>
<keyword evidence="2" id="KW-0378">Hydrolase</keyword>
<accession>A0ABW5X3J1</accession>
<evidence type="ECO:0000256" key="3">
    <source>
        <dbReference type="ARBA" id="ARBA00023295"/>
    </source>
</evidence>
<evidence type="ECO:0000256" key="2">
    <source>
        <dbReference type="ARBA" id="ARBA00022801"/>
    </source>
</evidence>
<evidence type="ECO:0000313" key="5">
    <source>
        <dbReference type="EMBL" id="MFD2832952.1"/>
    </source>
</evidence>
<dbReference type="Pfam" id="PF01229">
    <property type="entry name" value="Glyco_hydro_39"/>
    <property type="match status" value="1"/>
</dbReference>
<protein>
    <recommendedName>
        <fullName evidence="4">Glycosyl hydrolases family 39 N-terminal catalytic domain-containing protein</fullName>
    </recommendedName>
</protein>
<evidence type="ECO:0000256" key="1">
    <source>
        <dbReference type="ARBA" id="ARBA00008875"/>
    </source>
</evidence>
<feature type="domain" description="Glycosyl hydrolases family 39 N-terminal catalytic" evidence="4">
    <location>
        <begin position="75"/>
        <end position="269"/>
    </location>
</feature>
<dbReference type="PANTHER" id="PTHR12631:SF10">
    <property type="entry name" value="BETA-XYLOSIDASE-LIKE PROTEIN-RELATED"/>
    <property type="match status" value="1"/>
</dbReference>
<keyword evidence="3" id="KW-0326">Glycosidase</keyword>
<organism evidence="5 6">
    <name type="scientific">Christiangramia antarctica</name>
    <dbReference type="NCBI Taxonomy" id="2058158"/>
    <lineage>
        <taxon>Bacteria</taxon>
        <taxon>Pseudomonadati</taxon>
        <taxon>Bacteroidota</taxon>
        <taxon>Flavobacteriia</taxon>
        <taxon>Flavobacteriales</taxon>
        <taxon>Flavobacteriaceae</taxon>
        <taxon>Christiangramia</taxon>
    </lineage>
</organism>
<reference evidence="6" key="1">
    <citation type="journal article" date="2019" name="Int. J. Syst. Evol. Microbiol.">
        <title>The Global Catalogue of Microorganisms (GCM) 10K type strain sequencing project: providing services to taxonomists for standard genome sequencing and annotation.</title>
        <authorList>
            <consortium name="The Broad Institute Genomics Platform"/>
            <consortium name="The Broad Institute Genome Sequencing Center for Infectious Disease"/>
            <person name="Wu L."/>
            <person name="Ma J."/>
        </authorList>
    </citation>
    <scope>NUCLEOTIDE SEQUENCE [LARGE SCALE GENOMIC DNA]</scope>
    <source>
        <strain evidence="6">KCTC 52925</strain>
    </source>
</reference>
<comment type="similarity">
    <text evidence="1">Belongs to the glycosyl hydrolase 39 family.</text>
</comment>
<name>A0ABW5X3J1_9FLAO</name>
<dbReference type="SUPFAM" id="SSF51445">
    <property type="entry name" value="(Trans)glycosidases"/>
    <property type="match status" value="1"/>
</dbReference>
<keyword evidence="6" id="KW-1185">Reference proteome</keyword>
<sequence length="525" mass="59868">MKRLTYYLFSVLLIYISFACRNQSDSGEFNASSDSKGIALDKLGKITPKNSSEISGSYWGIQASTLDPELLKRAADIGVKWTRLHCNWNHVEKVKGSYDWSETDKAFDAILKTGIVPFVTIGHGNPVYSEMTTYDDPKLAEIYGYRPAPPIKDPAAMKAWLAFVKAAIERYKDKITYWEVWNEPNHRNYWGGKPDGEEYGELLNQTAKIIRNIQPNARIIAGSMAGIDPEFAEAFLSIENNADLVDIITYHNYGAVPEERAYPTVRLLEVMKKNNPELKLWQGECGYPSHSSSRDYRGRAPWGLNIQAKWLLRQAFVDTYFCEATLSNYFKLVHMGGRGEKPERSPLTGLDTLFGYPERDGSRVKTKGVNEKCILTNPDLEPKPAYFTYQNLCALMDDSYKVFRTDHQLKVKDQGIFYGIGEEDDAFPSVPLMASFKTAEDNHLIAYWLPWNAQEYLPELGRISLKIQEVKFENPVLVDLLNGDVYELKDFHNQQDNVNFENLPIADYPFAIVERSQINFNTSIN</sequence>
<comment type="caution">
    <text evidence="5">The sequence shown here is derived from an EMBL/GenBank/DDBJ whole genome shotgun (WGS) entry which is preliminary data.</text>
</comment>